<comment type="caution">
    <text evidence="1">The sequence shown here is derived from an EMBL/GenBank/DDBJ whole genome shotgun (WGS) entry which is preliminary data.</text>
</comment>
<dbReference type="Proteomes" id="UP000325313">
    <property type="component" value="Unassembled WGS sequence"/>
</dbReference>
<dbReference type="EMBL" id="VDEP01000407">
    <property type="protein sequence ID" value="KAA1088258.1"/>
    <property type="molecule type" value="Genomic_DNA"/>
</dbReference>
<sequence length="146" mass="16018">MSLLAANTQPASSSTLSAAIQRNSSLPIQTNNTHRGLEETATADRFSGETPTACPAVVVVLARGVGGLFRLSRLSSWSDWESPLRFQWALPLNKDQTSIKSRGTQTWNVDLRGSKDASNEVMTRTRAIHLQWSPMKESQPPQVLTL</sequence>
<reference evidence="1 2" key="1">
    <citation type="submission" date="2019-05" db="EMBL/GenBank/DDBJ databases">
        <title>Emergence of the Ug99 lineage of the wheat stem rust pathogen through somatic hybridization.</title>
        <authorList>
            <person name="Li F."/>
            <person name="Upadhyaya N.M."/>
            <person name="Sperschneider J."/>
            <person name="Matny O."/>
            <person name="Nguyen-Phuc H."/>
            <person name="Mago R."/>
            <person name="Raley C."/>
            <person name="Miller M.E."/>
            <person name="Silverstein K.A.T."/>
            <person name="Henningsen E."/>
            <person name="Hirsch C.D."/>
            <person name="Visser B."/>
            <person name="Pretorius Z.A."/>
            <person name="Steffenson B.J."/>
            <person name="Schwessinger B."/>
            <person name="Dodds P.N."/>
            <person name="Figueroa M."/>
        </authorList>
    </citation>
    <scope>NUCLEOTIDE SEQUENCE [LARGE SCALE GENOMIC DNA]</scope>
    <source>
        <strain evidence="1 2">Ug99</strain>
    </source>
</reference>
<organism evidence="1 2">
    <name type="scientific">Puccinia graminis f. sp. tritici</name>
    <dbReference type="NCBI Taxonomy" id="56615"/>
    <lineage>
        <taxon>Eukaryota</taxon>
        <taxon>Fungi</taxon>
        <taxon>Dikarya</taxon>
        <taxon>Basidiomycota</taxon>
        <taxon>Pucciniomycotina</taxon>
        <taxon>Pucciniomycetes</taxon>
        <taxon>Pucciniales</taxon>
        <taxon>Pucciniaceae</taxon>
        <taxon>Puccinia</taxon>
    </lineage>
</organism>
<gene>
    <name evidence="1" type="ORF">PGTUg99_029642</name>
</gene>
<accession>A0A5B0NK05</accession>
<evidence type="ECO:0000313" key="2">
    <source>
        <dbReference type="Proteomes" id="UP000325313"/>
    </source>
</evidence>
<name>A0A5B0NK05_PUCGR</name>
<proteinExistence type="predicted"/>
<protein>
    <submittedName>
        <fullName evidence="1">Uncharacterized protein</fullName>
    </submittedName>
</protein>
<dbReference type="AlphaFoldDB" id="A0A5B0NK05"/>
<evidence type="ECO:0000313" key="1">
    <source>
        <dbReference type="EMBL" id="KAA1088258.1"/>
    </source>
</evidence>